<feature type="region of interest" description="Disordered" evidence="2">
    <location>
        <begin position="341"/>
        <end position="370"/>
    </location>
</feature>
<dbReference type="GO" id="GO:0009294">
    <property type="term" value="P:DNA-mediated transformation"/>
    <property type="evidence" value="ECO:0007669"/>
    <property type="project" value="InterPro"/>
</dbReference>
<dbReference type="InterPro" id="IPR036388">
    <property type="entry name" value="WH-like_DNA-bd_sf"/>
</dbReference>
<feature type="region of interest" description="Disordered" evidence="2">
    <location>
        <begin position="31"/>
        <end position="52"/>
    </location>
</feature>
<name>A0A947D498_9HYPH</name>
<evidence type="ECO:0000259" key="4">
    <source>
        <dbReference type="Pfam" id="PF17782"/>
    </source>
</evidence>
<dbReference type="InterPro" id="IPR003488">
    <property type="entry name" value="DprA"/>
</dbReference>
<evidence type="ECO:0000313" key="6">
    <source>
        <dbReference type="Proteomes" id="UP000766595"/>
    </source>
</evidence>
<protein>
    <submittedName>
        <fullName evidence="5">DNA-processing protein DprA</fullName>
    </submittedName>
</protein>
<gene>
    <name evidence="5" type="primary">dprA</name>
    <name evidence="5" type="ORF">KL771_00535</name>
</gene>
<dbReference type="EMBL" id="JAHHZF010000001">
    <property type="protein sequence ID" value="MBT9287922.1"/>
    <property type="molecule type" value="Genomic_DNA"/>
</dbReference>
<dbReference type="PANTHER" id="PTHR43022:SF1">
    <property type="entry name" value="PROTEIN SMF"/>
    <property type="match status" value="1"/>
</dbReference>
<evidence type="ECO:0000259" key="3">
    <source>
        <dbReference type="Pfam" id="PF02481"/>
    </source>
</evidence>
<feature type="compositionally biased region" description="Pro residues" evidence="2">
    <location>
        <begin position="347"/>
        <end position="359"/>
    </location>
</feature>
<dbReference type="SUPFAM" id="SSF102405">
    <property type="entry name" value="MCP/YpsA-like"/>
    <property type="match status" value="1"/>
</dbReference>
<sequence>MYPGVVFSPRPGEDAGLGECRVTLSLFPSERPQRRPLVDPAPRGLAEETRPPDGQFHIRLTERQRRSWLKLIRTDNVGPNTFIQLLNRFGSAADALDALPDLARRGGASRIRIPTDAEIDAEWEAAQRAGARFVALGEADYPAYLRAVDGPPPILAVAGDAGVFAQPAVGIVGSRNASLAGRKIAAQFARDLGARGFAIVSGLARGIDAAAHMASLETGTIGVFAGGLDRIYPPEHADLVARIVATGGAIVSELPFGWEPRARDFPRRNRLISGISMGLVVVEAARRSGSLHTARFAGEQGRDLFAVPGSPLDPRAEGTNDLIRNGATLVASAEHVVEALGPQLGRDPPPPSAWEPPAGPGDGDGTAGDAPADLRAAILEALGPTPVAVDEIIRATGARPGLVQLVLLELSLAGRLERHAGGKVSLLM</sequence>
<evidence type="ECO:0000256" key="2">
    <source>
        <dbReference type="SAM" id="MobiDB-lite"/>
    </source>
</evidence>
<accession>A0A947D498</accession>
<comment type="caution">
    <text evidence="5">The sequence shown here is derived from an EMBL/GenBank/DDBJ whole genome shotgun (WGS) entry which is preliminary data.</text>
</comment>
<dbReference type="PANTHER" id="PTHR43022">
    <property type="entry name" value="PROTEIN SMF"/>
    <property type="match status" value="1"/>
</dbReference>
<reference evidence="5 6" key="1">
    <citation type="submission" date="2021-06" db="EMBL/GenBank/DDBJ databases">
        <authorList>
            <person name="Grouzdev D.S."/>
            <person name="Koziaeva V."/>
        </authorList>
    </citation>
    <scope>NUCLEOTIDE SEQUENCE [LARGE SCALE GENOMIC DNA]</scope>
    <source>
        <strain evidence="5 6">22</strain>
    </source>
</reference>
<dbReference type="Pfam" id="PF17782">
    <property type="entry name" value="WHD_DprA"/>
    <property type="match status" value="1"/>
</dbReference>
<keyword evidence="6" id="KW-1185">Reference proteome</keyword>
<feature type="domain" description="DprA winged helix" evidence="4">
    <location>
        <begin position="367"/>
        <end position="422"/>
    </location>
</feature>
<dbReference type="AlphaFoldDB" id="A0A947D498"/>
<comment type="similarity">
    <text evidence="1">Belongs to the DprA/Smf family.</text>
</comment>
<dbReference type="Gene3D" id="1.10.10.10">
    <property type="entry name" value="Winged helix-like DNA-binding domain superfamily/Winged helix DNA-binding domain"/>
    <property type="match status" value="1"/>
</dbReference>
<dbReference type="Pfam" id="PF21102">
    <property type="entry name" value="DprA_N"/>
    <property type="match status" value="1"/>
</dbReference>
<dbReference type="Gene3D" id="3.40.50.450">
    <property type="match status" value="1"/>
</dbReference>
<dbReference type="InterPro" id="IPR057666">
    <property type="entry name" value="DrpA_SLOG"/>
</dbReference>
<dbReference type="NCBIfam" id="TIGR00732">
    <property type="entry name" value="dprA"/>
    <property type="match status" value="1"/>
</dbReference>
<organism evidence="5 6">
    <name type="scientific">Prosthecodimorpha staleyi</name>
    <dbReference type="NCBI Taxonomy" id="2840188"/>
    <lineage>
        <taxon>Bacteria</taxon>
        <taxon>Pseudomonadati</taxon>
        <taxon>Pseudomonadota</taxon>
        <taxon>Alphaproteobacteria</taxon>
        <taxon>Hyphomicrobiales</taxon>
        <taxon>Ancalomicrobiaceae</taxon>
        <taxon>Prosthecodimorpha</taxon>
    </lineage>
</organism>
<evidence type="ECO:0000313" key="5">
    <source>
        <dbReference type="EMBL" id="MBT9287922.1"/>
    </source>
</evidence>
<dbReference type="Pfam" id="PF02481">
    <property type="entry name" value="DNA_processg_A"/>
    <property type="match status" value="1"/>
</dbReference>
<dbReference type="Proteomes" id="UP000766595">
    <property type="component" value="Unassembled WGS sequence"/>
</dbReference>
<evidence type="ECO:0000256" key="1">
    <source>
        <dbReference type="ARBA" id="ARBA00006525"/>
    </source>
</evidence>
<dbReference type="InterPro" id="IPR041614">
    <property type="entry name" value="DprA_WH"/>
</dbReference>
<feature type="domain" description="Smf/DprA SLOG" evidence="3">
    <location>
        <begin position="133"/>
        <end position="340"/>
    </location>
</feature>
<proteinExistence type="inferred from homology"/>